<evidence type="ECO:0000313" key="3">
    <source>
        <dbReference type="Proteomes" id="UP000727962"/>
    </source>
</evidence>
<reference evidence="2" key="1">
    <citation type="submission" date="2020-07" db="EMBL/GenBank/DDBJ databases">
        <title>Huge and variable diversity of episymbiotic CPR bacteria and DPANN archaea in groundwater ecosystems.</title>
        <authorList>
            <person name="He C.Y."/>
            <person name="Keren R."/>
            <person name="Whittaker M."/>
            <person name="Farag I.F."/>
            <person name="Doudna J."/>
            <person name="Cate J.H.D."/>
            <person name="Banfield J.F."/>
        </authorList>
    </citation>
    <scope>NUCLEOTIDE SEQUENCE</scope>
    <source>
        <strain evidence="2">NC_groundwater_17_Pr7_B-0.1um_64_12</strain>
    </source>
</reference>
<dbReference type="AlphaFoldDB" id="A0A931LU98"/>
<dbReference type="PANTHER" id="PTHR24567:SF68">
    <property type="entry name" value="DNA-BINDING TRANSCRIPTIONAL DUAL REGULATOR CRP"/>
    <property type="match status" value="1"/>
</dbReference>
<dbReference type="InterPro" id="IPR018488">
    <property type="entry name" value="cNMP-bd_CS"/>
</dbReference>
<dbReference type="PANTHER" id="PTHR24567">
    <property type="entry name" value="CRP FAMILY TRANSCRIPTIONAL REGULATORY PROTEIN"/>
    <property type="match status" value="1"/>
</dbReference>
<dbReference type="GO" id="GO:0005829">
    <property type="term" value="C:cytosol"/>
    <property type="evidence" value="ECO:0007669"/>
    <property type="project" value="TreeGrafter"/>
</dbReference>
<protein>
    <submittedName>
        <fullName evidence="2">Cyclic nucleotide-binding domain-containing protein</fullName>
    </submittedName>
</protein>
<evidence type="ECO:0000259" key="1">
    <source>
        <dbReference type="PROSITE" id="PS50042"/>
    </source>
</evidence>
<dbReference type="InterPro" id="IPR014710">
    <property type="entry name" value="RmlC-like_jellyroll"/>
</dbReference>
<accession>A0A931LU98</accession>
<dbReference type="InterPro" id="IPR018490">
    <property type="entry name" value="cNMP-bd_dom_sf"/>
</dbReference>
<dbReference type="Proteomes" id="UP000727962">
    <property type="component" value="Unassembled WGS sequence"/>
</dbReference>
<dbReference type="Gene3D" id="2.60.120.10">
    <property type="entry name" value="Jelly Rolls"/>
    <property type="match status" value="1"/>
</dbReference>
<proteinExistence type="predicted"/>
<feature type="domain" description="Cyclic nucleotide-binding" evidence="1">
    <location>
        <begin position="13"/>
        <end position="118"/>
    </location>
</feature>
<sequence length="154" mass="16532">MPASLEVFKQNYLVVGLDDEAVKRIADLSRLETYLAGESLIQVGEKSGDLYVILEGQVSIVTEAGDRLAEAGPGSVLGEVALIDDQPRSAAAVATGLTRAARLPAGELRAFMKQNRDIGFTVLANLAAVLCHRLRNADRKIDALNCQDPWRGSL</sequence>
<dbReference type="Pfam" id="PF00027">
    <property type="entry name" value="cNMP_binding"/>
    <property type="match status" value="1"/>
</dbReference>
<organism evidence="2 3">
    <name type="scientific">Fimbriimonas ginsengisoli</name>
    <dbReference type="NCBI Taxonomy" id="1005039"/>
    <lineage>
        <taxon>Bacteria</taxon>
        <taxon>Bacillati</taxon>
        <taxon>Armatimonadota</taxon>
        <taxon>Fimbriimonadia</taxon>
        <taxon>Fimbriimonadales</taxon>
        <taxon>Fimbriimonadaceae</taxon>
        <taxon>Fimbriimonas</taxon>
    </lineage>
</organism>
<dbReference type="SUPFAM" id="SSF51206">
    <property type="entry name" value="cAMP-binding domain-like"/>
    <property type="match status" value="1"/>
</dbReference>
<dbReference type="GO" id="GO:0003700">
    <property type="term" value="F:DNA-binding transcription factor activity"/>
    <property type="evidence" value="ECO:0007669"/>
    <property type="project" value="TreeGrafter"/>
</dbReference>
<dbReference type="SMART" id="SM00100">
    <property type="entry name" value="cNMP"/>
    <property type="match status" value="1"/>
</dbReference>
<comment type="caution">
    <text evidence="2">The sequence shown here is derived from an EMBL/GenBank/DDBJ whole genome shotgun (WGS) entry which is preliminary data.</text>
</comment>
<evidence type="ECO:0000313" key="2">
    <source>
        <dbReference type="EMBL" id="MBI1755812.1"/>
    </source>
</evidence>
<dbReference type="PRINTS" id="PR00103">
    <property type="entry name" value="CAMPKINASE"/>
</dbReference>
<dbReference type="InterPro" id="IPR000595">
    <property type="entry name" value="cNMP-bd_dom"/>
</dbReference>
<dbReference type="CDD" id="cd00038">
    <property type="entry name" value="CAP_ED"/>
    <property type="match status" value="1"/>
</dbReference>
<name>A0A931LU98_FIMGI</name>
<dbReference type="PROSITE" id="PS00889">
    <property type="entry name" value="CNMP_BINDING_2"/>
    <property type="match status" value="1"/>
</dbReference>
<dbReference type="EMBL" id="JACOSL010000011">
    <property type="protein sequence ID" value="MBI1755812.1"/>
    <property type="molecule type" value="Genomic_DNA"/>
</dbReference>
<dbReference type="InterPro" id="IPR050397">
    <property type="entry name" value="Env_Response_Regulators"/>
</dbReference>
<dbReference type="PROSITE" id="PS50042">
    <property type="entry name" value="CNMP_BINDING_3"/>
    <property type="match status" value="1"/>
</dbReference>
<gene>
    <name evidence="2" type="ORF">HYR64_01730</name>
</gene>